<evidence type="ECO:0000259" key="5">
    <source>
        <dbReference type="PROSITE" id="PS50835"/>
    </source>
</evidence>
<dbReference type="PANTHER" id="PTHR14340">
    <property type="entry name" value="MICROFIBRIL-ASSOCIATED GLYCOPROTEIN 3"/>
    <property type="match status" value="1"/>
</dbReference>
<feature type="domain" description="Fibronectin type-III" evidence="6">
    <location>
        <begin position="231"/>
        <end position="326"/>
    </location>
</feature>
<name>A0A0B6YXJ5_9EUPU</name>
<dbReference type="Pfam" id="PF07679">
    <property type="entry name" value="I-set"/>
    <property type="match status" value="2"/>
</dbReference>
<organism evidence="7">
    <name type="scientific">Arion vulgaris</name>
    <dbReference type="NCBI Taxonomy" id="1028688"/>
    <lineage>
        <taxon>Eukaryota</taxon>
        <taxon>Metazoa</taxon>
        <taxon>Spiralia</taxon>
        <taxon>Lophotrochozoa</taxon>
        <taxon>Mollusca</taxon>
        <taxon>Gastropoda</taxon>
        <taxon>Heterobranchia</taxon>
        <taxon>Euthyneura</taxon>
        <taxon>Panpulmonata</taxon>
        <taxon>Eupulmonata</taxon>
        <taxon>Stylommatophora</taxon>
        <taxon>Helicina</taxon>
        <taxon>Arionoidea</taxon>
        <taxon>Arionidae</taxon>
        <taxon>Arion</taxon>
    </lineage>
</organism>
<protein>
    <recommendedName>
        <fullName evidence="8">Fibronectin type-III domain-containing protein</fullName>
    </recommendedName>
</protein>
<keyword evidence="2" id="KW-0963">Cytoplasm</keyword>
<dbReference type="InterPro" id="IPR036179">
    <property type="entry name" value="Ig-like_dom_sf"/>
</dbReference>
<evidence type="ECO:0000256" key="2">
    <source>
        <dbReference type="ARBA" id="ARBA00022490"/>
    </source>
</evidence>
<accession>A0A0B6YXJ5</accession>
<dbReference type="PROSITE" id="PS50835">
    <property type="entry name" value="IG_LIKE"/>
    <property type="match status" value="2"/>
</dbReference>
<feature type="non-terminal residue" evidence="7">
    <location>
        <position position="338"/>
    </location>
</feature>
<dbReference type="GO" id="GO:0008307">
    <property type="term" value="F:structural constituent of muscle"/>
    <property type="evidence" value="ECO:0007669"/>
    <property type="project" value="TreeGrafter"/>
</dbReference>
<sequence length="338" mass="37190">VVEAALGAATYSALSTSNSHQELCPPSFPLPLRDTCVMYGSKAVLRCQITGNPKPEVKWLLNQKQIEPSKEVEIVYTDVLAQLTVRETYTEHVGDYACWARNTLGTVSSHCTLNLEVPNKTESRALEGRVFLPPKIVSFTQSSLSLPLGSLLTLSVTFVGEPRPIIRWMQGDRELTTDSHAHIVTDGNTSCLTIRSVTQSDAGKMSVCLTNCNGADQASVNISIEDVPGAPVGRPHIYDIDRNSASLSWYSPTSNERSQVSYYIIEAKTIQDQAWDVIVPHCKDLHCHILGLKPSTTYEFRILAANKHGLSVPSEPSEKVFTFDSIRSPSDYESEAYA</sequence>
<dbReference type="GO" id="GO:0045214">
    <property type="term" value="P:sarcomere organization"/>
    <property type="evidence" value="ECO:0007669"/>
    <property type="project" value="TreeGrafter"/>
</dbReference>
<evidence type="ECO:0000256" key="4">
    <source>
        <dbReference type="ARBA" id="ARBA00023319"/>
    </source>
</evidence>
<dbReference type="SUPFAM" id="SSF48726">
    <property type="entry name" value="Immunoglobulin"/>
    <property type="match status" value="2"/>
</dbReference>
<evidence type="ECO:0000256" key="3">
    <source>
        <dbReference type="ARBA" id="ARBA00022737"/>
    </source>
</evidence>
<dbReference type="InterPro" id="IPR013098">
    <property type="entry name" value="Ig_I-set"/>
</dbReference>
<evidence type="ECO:0000259" key="6">
    <source>
        <dbReference type="PROSITE" id="PS50853"/>
    </source>
</evidence>
<keyword evidence="3" id="KW-0677">Repeat</keyword>
<feature type="domain" description="Ig-like" evidence="5">
    <location>
        <begin position="134"/>
        <end position="223"/>
    </location>
</feature>
<dbReference type="InterPro" id="IPR003598">
    <property type="entry name" value="Ig_sub2"/>
</dbReference>
<gene>
    <name evidence="7" type="primary">ORF38818</name>
</gene>
<dbReference type="AlphaFoldDB" id="A0A0B6YXJ5"/>
<dbReference type="EMBL" id="HACG01013370">
    <property type="protein sequence ID" value="CEK60235.1"/>
    <property type="molecule type" value="Transcribed_RNA"/>
</dbReference>
<dbReference type="InterPro" id="IPR007110">
    <property type="entry name" value="Ig-like_dom"/>
</dbReference>
<dbReference type="InterPro" id="IPR036116">
    <property type="entry name" value="FN3_sf"/>
</dbReference>
<dbReference type="FunFam" id="2.60.40.10:FF:000425">
    <property type="entry name" value="Myosin light chain kinase"/>
    <property type="match status" value="1"/>
</dbReference>
<comment type="subcellular location">
    <subcellularLocation>
        <location evidence="1">Cytoplasm</location>
    </subcellularLocation>
</comment>
<evidence type="ECO:0000313" key="7">
    <source>
        <dbReference type="EMBL" id="CEK60235.1"/>
    </source>
</evidence>
<dbReference type="GO" id="GO:0048738">
    <property type="term" value="P:cardiac muscle tissue development"/>
    <property type="evidence" value="ECO:0007669"/>
    <property type="project" value="TreeGrafter"/>
</dbReference>
<dbReference type="SMART" id="SM00408">
    <property type="entry name" value="IGc2"/>
    <property type="match status" value="1"/>
</dbReference>
<dbReference type="CDD" id="cd00063">
    <property type="entry name" value="FN3"/>
    <property type="match status" value="1"/>
</dbReference>
<dbReference type="GO" id="GO:0031430">
    <property type="term" value="C:M band"/>
    <property type="evidence" value="ECO:0007669"/>
    <property type="project" value="TreeGrafter"/>
</dbReference>
<dbReference type="SMART" id="SM00060">
    <property type="entry name" value="FN3"/>
    <property type="match status" value="1"/>
</dbReference>
<evidence type="ECO:0000256" key="1">
    <source>
        <dbReference type="ARBA" id="ARBA00004496"/>
    </source>
</evidence>
<reference evidence="7" key="1">
    <citation type="submission" date="2014-12" db="EMBL/GenBank/DDBJ databases">
        <title>Insight into the proteome of Arion vulgaris.</title>
        <authorList>
            <person name="Aradska J."/>
            <person name="Bulat T."/>
            <person name="Smidak R."/>
            <person name="Sarate P."/>
            <person name="Gangsoo J."/>
            <person name="Sialana F."/>
            <person name="Bilban M."/>
            <person name="Lubec G."/>
        </authorList>
    </citation>
    <scope>NUCLEOTIDE SEQUENCE</scope>
    <source>
        <tissue evidence="7">Skin</tissue>
    </source>
</reference>
<evidence type="ECO:0008006" key="8">
    <source>
        <dbReference type="Google" id="ProtNLM"/>
    </source>
</evidence>
<dbReference type="SUPFAM" id="SSF49265">
    <property type="entry name" value="Fibronectin type III"/>
    <property type="match status" value="1"/>
</dbReference>
<dbReference type="SMART" id="SM00409">
    <property type="entry name" value="IG"/>
    <property type="match status" value="2"/>
</dbReference>
<proteinExistence type="predicted"/>
<dbReference type="PROSITE" id="PS50853">
    <property type="entry name" value="FN3"/>
    <property type="match status" value="1"/>
</dbReference>
<dbReference type="Pfam" id="PF00041">
    <property type="entry name" value="fn3"/>
    <property type="match status" value="1"/>
</dbReference>
<feature type="non-terminal residue" evidence="7">
    <location>
        <position position="1"/>
    </location>
</feature>
<dbReference type="Gene3D" id="2.60.40.10">
    <property type="entry name" value="Immunoglobulins"/>
    <property type="match status" value="3"/>
</dbReference>
<dbReference type="InterPro" id="IPR013783">
    <property type="entry name" value="Ig-like_fold"/>
</dbReference>
<feature type="domain" description="Ig-like" evidence="5">
    <location>
        <begin position="25"/>
        <end position="114"/>
    </location>
</feature>
<dbReference type="FunFam" id="2.60.40.10:FF:000031">
    <property type="entry name" value="Myosin-binding protein C, slow type"/>
    <property type="match status" value="1"/>
</dbReference>
<keyword evidence="4" id="KW-0393">Immunoglobulin domain</keyword>
<dbReference type="InterPro" id="IPR003961">
    <property type="entry name" value="FN3_dom"/>
</dbReference>
<dbReference type="PANTHER" id="PTHR14340:SF13">
    <property type="entry name" value="TITIN"/>
    <property type="match status" value="1"/>
</dbReference>
<dbReference type="InterPro" id="IPR003599">
    <property type="entry name" value="Ig_sub"/>
</dbReference>